<proteinExistence type="predicted"/>
<dbReference type="GO" id="GO:0006633">
    <property type="term" value="P:fatty acid biosynthetic process"/>
    <property type="evidence" value="ECO:0007669"/>
    <property type="project" value="InterPro"/>
</dbReference>
<evidence type="ECO:0000313" key="3">
    <source>
        <dbReference type="EMBL" id="GAG02280.1"/>
    </source>
</evidence>
<dbReference type="EMBL" id="BARS01029242">
    <property type="protein sequence ID" value="GAG02280.1"/>
    <property type="molecule type" value="Genomic_DNA"/>
</dbReference>
<dbReference type="InterPro" id="IPR000438">
    <property type="entry name" value="Acetyl_CoA_COase_Trfase_b_su"/>
</dbReference>
<dbReference type="GO" id="GO:0009317">
    <property type="term" value="C:acetyl-CoA carboxylase complex"/>
    <property type="evidence" value="ECO:0007669"/>
    <property type="project" value="InterPro"/>
</dbReference>
<dbReference type="InterPro" id="IPR029045">
    <property type="entry name" value="ClpP/crotonase-like_dom_sf"/>
</dbReference>
<keyword evidence="1" id="KW-0808">Transferase</keyword>
<dbReference type="InterPro" id="IPR011762">
    <property type="entry name" value="COA_CT_N"/>
</dbReference>
<dbReference type="PANTHER" id="PTHR42995">
    <property type="entry name" value="ACETYL-COENZYME A CARBOXYLASE CARBOXYL TRANSFERASE SUBUNIT BETA, CHLOROPLASTIC"/>
    <property type="match status" value="1"/>
</dbReference>
<protein>
    <recommendedName>
        <fullName evidence="2">CoA carboxyltransferase N-terminal domain-containing protein</fullName>
    </recommendedName>
</protein>
<accession>X0U9Q1</accession>
<reference evidence="3" key="1">
    <citation type="journal article" date="2014" name="Front. Microbiol.">
        <title>High frequency of phylogenetically diverse reductive dehalogenase-homologous genes in deep subseafloor sedimentary metagenomes.</title>
        <authorList>
            <person name="Kawai M."/>
            <person name="Futagami T."/>
            <person name="Toyoda A."/>
            <person name="Takaki Y."/>
            <person name="Nishi S."/>
            <person name="Hori S."/>
            <person name="Arai W."/>
            <person name="Tsubouchi T."/>
            <person name="Morono Y."/>
            <person name="Uchiyama I."/>
            <person name="Ito T."/>
            <person name="Fujiyama A."/>
            <person name="Inagaki F."/>
            <person name="Takami H."/>
        </authorList>
    </citation>
    <scope>NUCLEOTIDE SEQUENCE</scope>
    <source>
        <strain evidence="3">Expedition CK06-06</strain>
    </source>
</reference>
<feature type="domain" description="CoA carboxyltransferase N-terminal" evidence="2">
    <location>
        <begin position="1"/>
        <end position="86"/>
    </location>
</feature>
<dbReference type="PANTHER" id="PTHR42995:SF5">
    <property type="entry name" value="ACETYL-COENZYME A CARBOXYLASE CARBOXYL TRANSFERASE SUBUNIT BETA, CHLOROPLASTIC"/>
    <property type="match status" value="1"/>
</dbReference>
<dbReference type="AlphaFoldDB" id="X0U9Q1"/>
<dbReference type="Gene3D" id="3.90.226.10">
    <property type="entry name" value="2-enoyl-CoA Hydratase, Chain A, domain 1"/>
    <property type="match status" value="1"/>
</dbReference>
<dbReference type="GO" id="GO:0016740">
    <property type="term" value="F:transferase activity"/>
    <property type="evidence" value="ECO:0007669"/>
    <property type="project" value="UniProtKB-KW"/>
</dbReference>
<feature type="non-terminal residue" evidence="3">
    <location>
        <position position="1"/>
    </location>
</feature>
<dbReference type="GO" id="GO:0003989">
    <property type="term" value="F:acetyl-CoA carboxylase activity"/>
    <property type="evidence" value="ECO:0007669"/>
    <property type="project" value="InterPro"/>
</dbReference>
<evidence type="ECO:0000259" key="2">
    <source>
        <dbReference type="PROSITE" id="PS50980"/>
    </source>
</evidence>
<name>X0U9Q1_9ZZZZ</name>
<dbReference type="GO" id="GO:2001295">
    <property type="term" value="P:malonyl-CoA biosynthetic process"/>
    <property type="evidence" value="ECO:0007669"/>
    <property type="project" value="TreeGrafter"/>
</dbReference>
<dbReference type="PROSITE" id="PS50980">
    <property type="entry name" value="COA_CT_NTER"/>
    <property type="match status" value="1"/>
</dbReference>
<dbReference type="PRINTS" id="PR01070">
    <property type="entry name" value="ACCCTRFRASEB"/>
</dbReference>
<sequence>NPTMAGVLASFASLGDVVIAEPKALIGFTGPRVIQQTIKKEVPPGFQMSEFLLEHGMIDMIVSRSEMKERIAQILMYLKPRGNSET</sequence>
<comment type="caution">
    <text evidence="3">The sequence shown here is derived from an EMBL/GenBank/DDBJ whole genome shotgun (WGS) entry which is preliminary data.</text>
</comment>
<gene>
    <name evidence="3" type="ORF">S01H1_45729</name>
</gene>
<dbReference type="SUPFAM" id="SSF52096">
    <property type="entry name" value="ClpP/crotonase"/>
    <property type="match status" value="1"/>
</dbReference>
<organism evidence="3">
    <name type="scientific">marine sediment metagenome</name>
    <dbReference type="NCBI Taxonomy" id="412755"/>
    <lineage>
        <taxon>unclassified sequences</taxon>
        <taxon>metagenomes</taxon>
        <taxon>ecological metagenomes</taxon>
    </lineage>
</organism>
<evidence type="ECO:0000256" key="1">
    <source>
        <dbReference type="ARBA" id="ARBA00022679"/>
    </source>
</evidence>